<keyword evidence="1" id="KW-0145">Chemotaxis</keyword>
<dbReference type="InterPro" id="IPR028051">
    <property type="entry name" value="CheX-like_dom"/>
</dbReference>
<feature type="domain" description="Chemotaxis phosphatase CheX-like" evidence="2">
    <location>
        <begin position="70"/>
        <end position="154"/>
    </location>
</feature>
<dbReference type="Gene3D" id="3.40.1550.10">
    <property type="entry name" value="CheC-like"/>
    <property type="match status" value="1"/>
</dbReference>
<evidence type="ECO:0000259" key="2">
    <source>
        <dbReference type="Pfam" id="PF13690"/>
    </source>
</evidence>
<dbReference type="EMBL" id="SSOB01000033">
    <property type="protein sequence ID" value="THF75262.1"/>
    <property type="molecule type" value="Genomic_DNA"/>
</dbReference>
<organism evidence="3 4">
    <name type="scientific">Cohnella fermenti</name>
    <dbReference type="NCBI Taxonomy" id="2565925"/>
    <lineage>
        <taxon>Bacteria</taxon>
        <taxon>Bacillati</taxon>
        <taxon>Bacillota</taxon>
        <taxon>Bacilli</taxon>
        <taxon>Bacillales</taxon>
        <taxon>Paenibacillaceae</taxon>
        <taxon>Cohnella</taxon>
    </lineage>
</organism>
<dbReference type="CDD" id="cd17906">
    <property type="entry name" value="CheX"/>
    <property type="match status" value="1"/>
</dbReference>
<dbReference type="OrthoDB" id="9788100at2"/>
<sequence>MEATTDLLRAAWSDAYLSNEGDSSTMTTTLTPQVIHPFLESAANILGMFQFAPRIGEPAEPAKPLAGKEVITVIGVTGHMRGQVYTGMSQKDALKIVSGMMGGAEVPELNEMALSAISELANMICGNAAIHLSQEGVTLDISPPTIITGNALGVVAARLKTTSIPICMDGLDGLEICVALEV</sequence>
<evidence type="ECO:0000313" key="3">
    <source>
        <dbReference type="EMBL" id="THF75262.1"/>
    </source>
</evidence>
<dbReference type="SUPFAM" id="SSF103039">
    <property type="entry name" value="CheC-like"/>
    <property type="match status" value="1"/>
</dbReference>
<evidence type="ECO:0000313" key="4">
    <source>
        <dbReference type="Proteomes" id="UP000310636"/>
    </source>
</evidence>
<comment type="caution">
    <text evidence="3">The sequence shown here is derived from an EMBL/GenBank/DDBJ whole genome shotgun (WGS) entry which is preliminary data.</text>
</comment>
<evidence type="ECO:0000256" key="1">
    <source>
        <dbReference type="ARBA" id="ARBA00022500"/>
    </source>
</evidence>
<keyword evidence="4" id="KW-1185">Reference proteome</keyword>
<dbReference type="AlphaFoldDB" id="A0A4S4BKK3"/>
<dbReference type="InterPro" id="IPR038756">
    <property type="entry name" value="CheX-like"/>
</dbReference>
<dbReference type="Pfam" id="PF13690">
    <property type="entry name" value="CheX"/>
    <property type="match status" value="1"/>
</dbReference>
<dbReference type="PANTHER" id="PTHR39452:SF1">
    <property type="entry name" value="CHEY-P PHOSPHATASE CHEX"/>
    <property type="match status" value="1"/>
</dbReference>
<dbReference type="InterPro" id="IPR028976">
    <property type="entry name" value="CheC-like_sf"/>
</dbReference>
<dbReference type="Proteomes" id="UP000310636">
    <property type="component" value="Unassembled WGS sequence"/>
</dbReference>
<reference evidence="3 4" key="1">
    <citation type="submission" date="2019-04" db="EMBL/GenBank/DDBJ databases">
        <title>Cohnella sp. nov. isolated from preserved vegetables.</title>
        <authorList>
            <person name="Lin S.-Y."/>
            <person name="Hung M.-H."/>
            <person name="Young C.-C."/>
        </authorList>
    </citation>
    <scope>NUCLEOTIDE SEQUENCE [LARGE SCALE GENOMIC DNA]</scope>
    <source>
        <strain evidence="3 4">CC-MHH1044</strain>
    </source>
</reference>
<protein>
    <submittedName>
        <fullName evidence="3">Chemotaxis protein CheX</fullName>
    </submittedName>
</protein>
<dbReference type="PANTHER" id="PTHR39452">
    <property type="entry name" value="CHEY-P PHOSPHATASE CHEX"/>
    <property type="match status" value="1"/>
</dbReference>
<name>A0A4S4BKK3_9BACL</name>
<proteinExistence type="predicted"/>
<accession>A0A4S4BKK3</accession>
<gene>
    <name evidence="3" type="ORF">E6C55_22635</name>
</gene>
<dbReference type="GO" id="GO:0006935">
    <property type="term" value="P:chemotaxis"/>
    <property type="evidence" value="ECO:0007669"/>
    <property type="project" value="UniProtKB-KW"/>
</dbReference>